<protein>
    <submittedName>
        <fullName evidence="2">DUF3256 family protein</fullName>
    </submittedName>
</protein>
<name>A0AAW7JHY9_9BACT</name>
<comment type="caution">
    <text evidence="2">The sequence shown here is derived from an EMBL/GenBank/DDBJ whole genome shotgun (WGS) entry which is preliminary data.</text>
</comment>
<sequence length="208" mass="23726">MKKTNKLILLLLMLLFLTVNLKISAKNIKDIWTTMPDSMIVYMDKKARMECIDLIEKGMTPEITNRLGGKTRIDTITSDFISATLSEASNVQIKLLPAFNDTIICYIHTYKGPLPESSIALYTQKWNKISEIKFSIEKFLNKPDSIEQSEFENIKLMMDPYLITANMSPDSEEISVSASVANVTDEEQDKINAILVQRKFKWNGNSFN</sequence>
<proteinExistence type="predicted"/>
<evidence type="ECO:0000313" key="1">
    <source>
        <dbReference type="EMBL" id="MDN0022544.1"/>
    </source>
</evidence>
<dbReference type="InterPro" id="IPR021670">
    <property type="entry name" value="DUF3256"/>
</dbReference>
<dbReference type="EMBL" id="JAUEIE010000004">
    <property type="protein sequence ID" value="MDN0022544.1"/>
    <property type="molecule type" value="Genomic_DNA"/>
</dbReference>
<evidence type="ECO:0000313" key="2">
    <source>
        <dbReference type="EMBL" id="MDN0025459.1"/>
    </source>
</evidence>
<dbReference type="EMBL" id="JAUEIF010000006">
    <property type="protein sequence ID" value="MDN0025459.1"/>
    <property type="molecule type" value="Genomic_DNA"/>
</dbReference>
<evidence type="ECO:0000313" key="3">
    <source>
        <dbReference type="Proteomes" id="UP001167831"/>
    </source>
</evidence>
<gene>
    <name evidence="1" type="ORF">QVN81_05825</name>
    <name evidence="2" type="ORF">QVN84_08000</name>
</gene>
<dbReference type="Proteomes" id="UP001168478">
    <property type="component" value="Unassembled WGS sequence"/>
</dbReference>
<evidence type="ECO:0000313" key="4">
    <source>
        <dbReference type="Proteomes" id="UP001168478"/>
    </source>
</evidence>
<reference evidence="2" key="2">
    <citation type="submission" date="2023-08" db="EMBL/GenBank/DDBJ databases">
        <title>Identification and characterization of horizontal gene transfer across gut microbiota members of farm animals based on homology search.</title>
        <authorList>
            <person name="Schwarzerova J."/>
            <person name="Nykrynova M."/>
            <person name="Jureckova K."/>
            <person name="Cejkova D."/>
            <person name="Rychlik I."/>
        </authorList>
    </citation>
    <scope>NUCLEOTIDE SEQUENCE</scope>
    <source>
        <strain evidence="2">ET15</strain>
        <strain evidence="1">ET37</strain>
    </source>
</reference>
<dbReference type="SUPFAM" id="SSF160925">
    <property type="entry name" value="PG1388-like"/>
    <property type="match status" value="1"/>
</dbReference>
<accession>A0AAW7JHY9</accession>
<dbReference type="RefSeq" id="WP_289825047.1">
    <property type="nucleotide sequence ID" value="NZ_JAUEIE010000004.1"/>
</dbReference>
<keyword evidence="3" id="KW-1185">Reference proteome</keyword>
<dbReference type="Pfam" id="PF11644">
    <property type="entry name" value="DUF3256"/>
    <property type="match status" value="1"/>
</dbReference>
<dbReference type="Proteomes" id="UP001167831">
    <property type="component" value="Unassembled WGS sequence"/>
</dbReference>
<reference evidence="2" key="1">
    <citation type="submission" date="2023-06" db="EMBL/GenBank/DDBJ databases">
        <authorList>
            <person name="Zeman M."/>
            <person name="Kubasova T."/>
            <person name="Jahodarova E."/>
            <person name="Nykrynova M."/>
            <person name="Rychlik I."/>
        </authorList>
    </citation>
    <scope>NUCLEOTIDE SEQUENCE</scope>
    <source>
        <strain evidence="2">ET15</strain>
        <strain evidence="1">ET37</strain>
    </source>
</reference>
<dbReference type="AlphaFoldDB" id="A0AAW7JHY9"/>
<organism evidence="2 4">
    <name type="scientific">Leyella lascolaii</name>
    <dbReference type="NCBI Taxonomy" id="1776379"/>
    <lineage>
        <taxon>Bacteria</taxon>
        <taxon>Pseudomonadati</taxon>
        <taxon>Bacteroidota</taxon>
        <taxon>Bacteroidia</taxon>
        <taxon>Bacteroidales</taxon>
        <taxon>Prevotellaceae</taxon>
        <taxon>Leyella</taxon>
    </lineage>
</organism>